<dbReference type="GO" id="GO:0071949">
    <property type="term" value="F:FAD binding"/>
    <property type="evidence" value="ECO:0007669"/>
    <property type="project" value="InterPro"/>
</dbReference>
<dbReference type="InterPro" id="IPR051312">
    <property type="entry name" value="Diverse_Substr_Oxidored"/>
</dbReference>
<dbReference type="PANTHER" id="PTHR42659:SF9">
    <property type="entry name" value="XANTHINE DEHYDROGENASE FAD-BINDING SUBUNIT XDHB-RELATED"/>
    <property type="match status" value="1"/>
</dbReference>
<gene>
    <name evidence="5" type="primary">ndhF_5</name>
    <name evidence="5" type="ORF">SDC9_84798</name>
</gene>
<dbReference type="AlphaFoldDB" id="A0A644ZE49"/>
<dbReference type="GO" id="GO:0050138">
    <property type="term" value="F:nicotinate dehydrogenase activity"/>
    <property type="evidence" value="ECO:0007669"/>
    <property type="project" value="UniProtKB-EC"/>
</dbReference>
<dbReference type="SUPFAM" id="SSF55447">
    <property type="entry name" value="CO dehydrogenase flavoprotein C-terminal domain-like"/>
    <property type="match status" value="1"/>
</dbReference>
<keyword evidence="3 5" id="KW-0560">Oxidoreductase</keyword>
<dbReference type="InterPro" id="IPR016169">
    <property type="entry name" value="FAD-bd_PCMH_sub2"/>
</dbReference>
<feature type="domain" description="FAD-binding PCMH-type" evidence="4">
    <location>
        <begin position="1"/>
        <end position="178"/>
    </location>
</feature>
<dbReference type="PROSITE" id="PS51387">
    <property type="entry name" value="FAD_PCMH"/>
    <property type="match status" value="1"/>
</dbReference>
<dbReference type="EC" id="1.17.1.5" evidence="5"/>
<evidence type="ECO:0000256" key="1">
    <source>
        <dbReference type="ARBA" id="ARBA00022630"/>
    </source>
</evidence>
<dbReference type="InterPro" id="IPR016167">
    <property type="entry name" value="FAD-bd_PCMH_sub1"/>
</dbReference>
<comment type="caution">
    <text evidence="5">The sequence shown here is derived from an EMBL/GenBank/DDBJ whole genome shotgun (WGS) entry which is preliminary data.</text>
</comment>
<dbReference type="PANTHER" id="PTHR42659">
    <property type="entry name" value="XANTHINE DEHYDROGENASE SUBUNIT C-RELATED"/>
    <property type="match status" value="1"/>
</dbReference>
<dbReference type="SMART" id="SM01092">
    <property type="entry name" value="CO_deh_flav_C"/>
    <property type="match status" value="1"/>
</dbReference>
<dbReference type="InterPro" id="IPR036318">
    <property type="entry name" value="FAD-bd_PCMH-like_sf"/>
</dbReference>
<evidence type="ECO:0000256" key="2">
    <source>
        <dbReference type="ARBA" id="ARBA00022827"/>
    </source>
</evidence>
<evidence type="ECO:0000259" key="4">
    <source>
        <dbReference type="PROSITE" id="PS51387"/>
    </source>
</evidence>
<evidence type="ECO:0000313" key="5">
    <source>
        <dbReference type="EMBL" id="MPM38171.1"/>
    </source>
</evidence>
<keyword evidence="1" id="KW-0285">Flavoprotein</keyword>
<evidence type="ECO:0000256" key="3">
    <source>
        <dbReference type="ARBA" id="ARBA00023002"/>
    </source>
</evidence>
<protein>
    <submittedName>
        <fullName evidence="5">Nicotinate dehydrogenase FAD-subunit</fullName>
        <ecNumber evidence="5">1.17.1.5</ecNumber>
    </submittedName>
</protein>
<dbReference type="InterPro" id="IPR016166">
    <property type="entry name" value="FAD-bd_PCMH"/>
</dbReference>
<reference evidence="5" key="1">
    <citation type="submission" date="2019-08" db="EMBL/GenBank/DDBJ databases">
        <authorList>
            <person name="Kucharzyk K."/>
            <person name="Murdoch R.W."/>
            <person name="Higgins S."/>
            <person name="Loffler F."/>
        </authorList>
    </citation>
    <scope>NUCLEOTIDE SEQUENCE</scope>
</reference>
<dbReference type="Pfam" id="PF03450">
    <property type="entry name" value="CO_deh_flav_C"/>
    <property type="match status" value="1"/>
</dbReference>
<organism evidence="5">
    <name type="scientific">bioreactor metagenome</name>
    <dbReference type="NCBI Taxonomy" id="1076179"/>
    <lineage>
        <taxon>unclassified sequences</taxon>
        <taxon>metagenomes</taxon>
        <taxon>ecological metagenomes</taxon>
    </lineage>
</organism>
<name>A0A644ZE49_9ZZZZ</name>
<dbReference type="EMBL" id="VSSQ01008195">
    <property type="protein sequence ID" value="MPM38171.1"/>
    <property type="molecule type" value="Genomic_DNA"/>
</dbReference>
<dbReference type="InterPro" id="IPR036683">
    <property type="entry name" value="CO_DH_flav_C_dom_sf"/>
</dbReference>
<dbReference type="SUPFAM" id="SSF56176">
    <property type="entry name" value="FAD-binding/transporter-associated domain-like"/>
    <property type="match status" value="1"/>
</dbReference>
<dbReference type="Gene3D" id="3.30.43.10">
    <property type="entry name" value="Uridine Diphospho-n-acetylenolpyruvylglucosamine Reductase, domain 2"/>
    <property type="match status" value="1"/>
</dbReference>
<dbReference type="InterPro" id="IPR002346">
    <property type="entry name" value="Mopterin_DH_FAD-bd"/>
</dbReference>
<dbReference type="Gene3D" id="3.30.465.10">
    <property type="match status" value="1"/>
</dbReference>
<accession>A0A644ZE49</accession>
<dbReference type="Pfam" id="PF00941">
    <property type="entry name" value="FAD_binding_5"/>
    <property type="match status" value="1"/>
</dbReference>
<dbReference type="FunFam" id="3.30.465.10:FF:000017">
    <property type="entry name" value="Xanthine dehydrogenase, FAD binding subunit"/>
    <property type="match status" value="1"/>
</dbReference>
<dbReference type="Gene3D" id="3.30.390.50">
    <property type="entry name" value="CO dehydrogenase flavoprotein, C-terminal domain"/>
    <property type="match status" value="1"/>
</dbReference>
<keyword evidence="2" id="KW-0274">FAD</keyword>
<proteinExistence type="predicted"/>
<dbReference type="InterPro" id="IPR005107">
    <property type="entry name" value="CO_DH_flav_C"/>
</dbReference>
<sequence>MRRFTFLTPNSLSEALFLLREHAGRIKPIAGGTDLMVELRGGDEKLDSMDYALDLTALSELRAITLENGLVSIGAMATHDNVAHSPVVRSAAAMLAEASASVGAQQIRNAATIGGNVCNAAVAADTLSPLAALEARVTLSSVSGARELPLSEFILGAGKTALQPDELLAKITFVPLSGWQSRFVKLGRRKALAISRMNASVALRFERGAIAEARVSPGCVFASPRRVASAEEMLIGQVPSVTLFEACGKAVSDEMVAVTGVRWSTEYKFPALSAIVRRALCEVSGLSEAET</sequence>